<evidence type="ECO:0000313" key="2">
    <source>
        <dbReference type="Proteomes" id="UP000095284"/>
    </source>
</evidence>
<feature type="chain" id="PRO_5009306249" evidence="1">
    <location>
        <begin position="21"/>
        <end position="53"/>
    </location>
</feature>
<dbReference type="WBParaSite" id="BXY_1349900.1">
    <property type="protein sequence ID" value="BXY_1349900.1"/>
    <property type="gene ID" value="BXY_1349900"/>
</dbReference>
<dbReference type="AlphaFoldDB" id="A0A1I7SKB9"/>
<evidence type="ECO:0000256" key="1">
    <source>
        <dbReference type="SAM" id="SignalP"/>
    </source>
</evidence>
<proteinExistence type="predicted"/>
<organism evidence="2 3">
    <name type="scientific">Bursaphelenchus xylophilus</name>
    <name type="common">Pinewood nematode worm</name>
    <name type="synonym">Aphelenchoides xylophilus</name>
    <dbReference type="NCBI Taxonomy" id="6326"/>
    <lineage>
        <taxon>Eukaryota</taxon>
        <taxon>Metazoa</taxon>
        <taxon>Ecdysozoa</taxon>
        <taxon>Nematoda</taxon>
        <taxon>Chromadorea</taxon>
        <taxon>Rhabditida</taxon>
        <taxon>Tylenchina</taxon>
        <taxon>Tylenchomorpha</taxon>
        <taxon>Aphelenchoidea</taxon>
        <taxon>Aphelenchoididae</taxon>
        <taxon>Bursaphelenchus</taxon>
    </lineage>
</organism>
<accession>A0A1I7SKB9</accession>
<sequence>MNTQFLRFSVILIVLGCVRAALAGVANTGEKRAFDALTARGFNGFDKRAFDSF</sequence>
<protein>
    <submittedName>
        <fullName evidence="3">Secreted protein</fullName>
    </submittedName>
</protein>
<reference evidence="3" key="1">
    <citation type="submission" date="2016-11" db="UniProtKB">
        <authorList>
            <consortium name="WormBaseParasite"/>
        </authorList>
    </citation>
    <scope>IDENTIFICATION</scope>
</reference>
<evidence type="ECO:0000313" key="3">
    <source>
        <dbReference type="WBParaSite" id="BXY_1349900.1"/>
    </source>
</evidence>
<dbReference type="Proteomes" id="UP000095284">
    <property type="component" value="Unplaced"/>
</dbReference>
<feature type="signal peptide" evidence="1">
    <location>
        <begin position="1"/>
        <end position="20"/>
    </location>
</feature>
<keyword evidence="1" id="KW-0732">Signal</keyword>
<name>A0A1I7SKB9_BURXY</name>